<accession>A0A657LX16</accession>
<dbReference type="Proteomes" id="UP000182661">
    <property type="component" value="Unassembled WGS sequence"/>
</dbReference>
<sequence>MEEAQRRLGIKPFKITAEPPRACFEVSTSARRQMDGERVVWEIALSLDVSGDPIEWTIIWEESEY</sequence>
<proteinExistence type="predicted"/>
<evidence type="ECO:0000313" key="1">
    <source>
        <dbReference type="EMBL" id="OJF99248.1"/>
    </source>
</evidence>
<comment type="caution">
    <text evidence="1">The sequence shown here is derived from an EMBL/GenBank/DDBJ whole genome shotgun (WGS) entry which is preliminary data.</text>
</comment>
<keyword evidence="2" id="KW-1185">Reference proteome</keyword>
<dbReference type="AlphaFoldDB" id="A0A657LX16"/>
<dbReference type="EMBL" id="LSRP01000072">
    <property type="protein sequence ID" value="OJF99248.1"/>
    <property type="molecule type" value="Genomic_DNA"/>
</dbReference>
<organism evidence="1 2">
    <name type="scientific">Pararhizobium antarcticum</name>
    <dbReference type="NCBI Taxonomy" id="1798805"/>
    <lineage>
        <taxon>Bacteria</taxon>
        <taxon>Pseudomonadati</taxon>
        <taxon>Pseudomonadota</taxon>
        <taxon>Alphaproteobacteria</taxon>
        <taxon>Hyphomicrobiales</taxon>
        <taxon>Rhizobiaceae</taxon>
        <taxon>Rhizobium/Agrobacterium group</taxon>
        <taxon>Pararhizobium</taxon>
    </lineage>
</organism>
<gene>
    <name evidence="1" type="ORF">AX760_13630</name>
</gene>
<reference evidence="1 2" key="1">
    <citation type="submission" date="2016-02" db="EMBL/GenBank/DDBJ databases">
        <title>Genome sequencing of a beta-galactosidase producing bacteria Rhizobium sp. 59.</title>
        <authorList>
            <person name="Wang D."/>
            <person name="Kot W."/>
            <person name="Qin Y."/>
            <person name="Hansen L."/>
            <person name="Naqvi K."/>
            <person name="Rensing C."/>
        </authorList>
    </citation>
    <scope>NUCLEOTIDE SEQUENCE [LARGE SCALE GENOMIC DNA]</scope>
    <source>
        <strain evidence="1 2">59</strain>
    </source>
</reference>
<protein>
    <submittedName>
        <fullName evidence="1">Uncharacterized protein</fullName>
    </submittedName>
</protein>
<evidence type="ECO:0000313" key="2">
    <source>
        <dbReference type="Proteomes" id="UP000182661"/>
    </source>
</evidence>
<name>A0A657LX16_9HYPH</name>